<name>A0A381S576_9ZZZZ</name>
<dbReference type="Gene3D" id="2.40.420.20">
    <property type="match status" value="1"/>
</dbReference>
<sequence>MAGLGISAWYAYQTYIPAEEDDGLGELPTAISAVRDITMSVEAIGVLQPITIVEIKSRASGEILEMGVEIGDFVETGDLIAQVDTEILDQELRQVQADYEDASVRLEVAENQHARSQTLFGQHLISENDFESSEQTFSTAQGQLIRAEASLDLARERLADATVRAPSAGTIINKTVEEGQIIASSTNDVSGGTTLVQMADLSRLEIRTLVDEVDIGQIQSGLTVVSKVEAFAEERFLGEVMKIEPQAVVQQSVTTFPVLSRIDNSDGKLLPGMNADVSIVVHRKPGVLTIQNEAVRTPSDAMEVAAMLSLTTVEEDDFGGGARGRGGSDNADQKAQFESASPAERQRMMEEFRKGANKANSDPFGLEGRREYAVVFIYDELGQITTKKIVVGVRDWQNTEVLEGLKPGEEVLLLPSTSLLRNQDRLRSWAQGRSGIPGLTGRR</sequence>
<dbReference type="PANTHER" id="PTHR30469:SF33">
    <property type="entry name" value="SLR1207 PROTEIN"/>
    <property type="match status" value="1"/>
</dbReference>
<dbReference type="GO" id="GO:0015562">
    <property type="term" value="F:efflux transmembrane transporter activity"/>
    <property type="evidence" value="ECO:0007669"/>
    <property type="project" value="TreeGrafter"/>
</dbReference>
<dbReference type="Gene3D" id="1.10.287.470">
    <property type="entry name" value="Helix hairpin bin"/>
    <property type="match status" value="1"/>
</dbReference>
<evidence type="ECO:0000259" key="3">
    <source>
        <dbReference type="Pfam" id="PF25917"/>
    </source>
</evidence>
<proteinExistence type="predicted"/>
<accession>A0A381S576</accession>
<dbReference type="Gene3D" id="2.40.30.170">
    <property type="match status" value="1"/>
</dbReference>
<feature type="domain" description="Multidrug resistance protein MdtA-like barrel-sandwich hybrid" evidence="3">
    <location>
        <begin position="52"/>
        <end position="187"/>
    </location>
</feature>
<evidence type="ECO:0000313" key="5">
    <source>
        <dbReference type="EMBL" id="SUZ98604.1"/>
    </source>
</evidence>
<protein>
    <submittedName>
        <fullName evidence="5">Uncharacterized protein</fullName>
    </submittedName>
</protein>
<dbReference type="Pfam" id="PF25954">
    <property type="entry name" value="Beta-barrel_RND_2"/>
    <property type="match status" value="1"/>
</dbReference>
<dbReference type="InterPro" id="IPR006143">
    <property type="entry name" value="RND_pump_MFP"/>
</dbReference>
<dbReference type="Pfam" id="PF25876">
    <property type="entry name" value="HH_MFP_RND"/>
    <property type="match status" value="1"/>
</dbReference>
<dbReference type="AlphaFoldDB" id="A0A381S576"/>
<dbReference type="InterPro" id="IPR058792">
    <property type="entry name" value="Beta-barrel_RND_2"/>
</dbReference>
<reference evidence="5" key="1">
    <citation type="submission" date="2018-05" db="EMBL/GenBank/DDBJ databases">
        <authorList>
            <person name="Lanie J.A."/>
            <person name="Ng W.-L."/>
            <person name="Kazmierczak K.M."/>
            <person name="Andrzejewski T.M."/>
            <person name="Davidsen T.M."/>
            <person name="Wayne K.J."/>
            <person name="Tettelin H."/>
            <person name="Glass J.I."/>
            <person name="Rusch D."/>
            <person name="Podicherti R."/>
            <person name="Tsui H.-C.T."/>
            <person name="Winkler M.E."/>
        </authorList>
    </citation>
    <scope>NUCLEOTIDE SEQUENCE</scope>
</reference>
<evidence type="ECO:0000259" key="4">
    <source>
        <dbReference type="Pfam" id="PF25954"/>
    </source>
</evidence>
<dbReference type="EMBL" id="UINC01002620">
    <property type="protein sequence ID" value="SUZ98604.1"/>
    <property type="molecule type" value="Genomic_DNA"/>
</dbReference>
<evidence type="ECO:0000259" key="2">
    <source>
        <dbReference type="Pfam" id="PF25876"/>
    </source>
</evidence>
<feature type="domain" description="Multidrug resistance protein MdtA-like alpha-helical hairpin" evidence="2">
    <location>
        <begin position="92"/>
        <end position="158"/>
    </location>
</feature>
<dbReference type="Gene3D" id="2.40.50.100">
    <property type="match status" value="1"/>
</dbReference>
<dbReference type="InterPro" id="IPR058625">
    <property type="entry name" value="MdtA-like_BSH"/>
</dbReference>
<evidence type="ECO:0000256" key="1">
    <source>
        <dbReference type="SAM" id="MobiDB-lite"/>
    </source>
</evidence>
<dbReference type="SUPFAM" id="SSF111369">
    <property type="entry name" value="HlyD-like secretion proteins"/>
    <property type="match status" value="1"/>
</dbReference>
<dbReference type="InterPro" id="IPR058624">
    <property type="entry name" value="MdtA-like_HH"/>
</dbReference>
<organism evidence="5">
    <name type="scientific">marine metagenome</name>
    <dbReference type="NCBI Taxonomy" id="408172"/>
    <lineage>
        <taxon>unclassified sequences</taxon>
        <taxon>metagenomes</taxon>
        <taxon>ecological metagenomes</taxon>
    </lineage>
</organism>
<dbReference type="NCBIfam" id="TIGR01730">
    <property type="entry name" value="RND_mfp"/>
    <property type="match status" value="1"/>
</dbReference>
<dbReference type="GO" id="GO:1990281">
    <property type="term" value="C:efflux pump complex"/>
    <property type="evidence" value="ECO:0007669"/>
    <property type="project" value="TreeGrafter"/>
</dbReference>
<dbReference type="PANTHER" id="PTHR30469">
    <property type="entry name" value="MULTIDRUG RESISTANCE PROTEIN MDTA"/>
    <property type="match status" value="1"/>
</dbReference>
<feature type="region of interest" description="Disordered" evidence="1">
    <location>
        <begin position="316"/>
        <end position="344"/>
    </location>
</feature>
<feature type="domain" description="CusB-like beta-barrel" evidence="4">
    <location>
        <begin position="210"/>
        <end position="279"/>
    </location>
</feature>
<dbReference type="Pfam" id="PF25917">
    <property type="entry name" value="BSH_RND"/>
    <property type="match status" value="1"/>
</dbReference>
<gene>
    <name evidence="5" type="ORF">METZ01_LOCUS51458</name>
</gene>